<feature type="signal peptide" evidence="1">
    <location>
        <begin position="1"/>
        <end position="22"/>
    </location>
</feature>
<feature type="domain" description="Ig-like" evidence="2">
    <location>
        <begin position="38"/>
        <end position="139"/>
    </location>
</feature>
<dbReference type="InterPro" id="IPR036179">
    <property type="entry name" value="Ig-like_dom_sf"/>
</dbReference>
<protein>
    <submittedName>
        <fullName evidence="4">Uncharacterized protein LOC103517069 isoform X1</fullName>
    </submittedName>
</protein>
<dbReference type="InterPro" id="IPR003599">
    <property type="entry name" value="Ig_sub"/>
</dbReference>
<dbReference type="STRING" id="121845.A0A1S3DET6"/>
<dbReference type="InterPro" id="IPR007110">
    <property type="entry name" value="Ig-like_dom"/>
</dbReference>
<proteinExistence type="predicted"/>
<evidence type="ECO:0000256" key="1">
    <source>
        <dbReference type="SAM" id="SignalP"/>
    </source>
</evidence>
<dbReference type="InterPro" id="IPR013151">
    <property type="entry name" value="Immunoglobulin_dom"/>
</dbReference>
<dbReference type="Proteomes" id="UP000079169">
    <property type="component" value="Unplaced"/>
</dbReference>
<dbReference type="PaxDb" id="121845-A0A1S3DET6"/>
<dbReference type="InterPro" id="IPR013783">
    <property type="entry name" value="Ig-like_fold"/>
</dbReference>
<dbReference type="SMART" id="SM00409">
    <property type="entry name" value="IG"/>
    <property type="match status" value="1"/>
</dbReference>
<dbReference type="SUPFAM" id="SSF48726">
    <property type="entry name" value="Immunoglobulin"/>
    <property type="match status" value="1"/>
</dbReference>
<evidence type="ECO:0000313" key="3">
    <source>
        <dbReference type="Proteomes" id="UP000079169"/>
    </source>
</evidence>
<name>A0A1S3DET6_DIACI</name>
<feature type="chain" id="PRO_5010383527" evidence="1">
    <location>
        <begin position="23"/>
        <end position="168"/>
    </location>
</feature>
<organism evidence="3 4">
    <name type="scientific">Diaphorina citri</name>
    <name type="common">Asian citrus psyllid</name>
    <dbReference type="NCBI Taxonomy" id="121845"/>
    <lineage>
        <taxon>Eukaryota</taxon>
        <taxon>Metazoa</taxon>
        <taxon>Ecdysozoa</taxon>
        <taxon>Arthropoda</taxon>
        <taxon>Hexapoda</taxon>
        <taxon>Insecta</taxon>
        <taxon>Pterygota</taxon>
        <taxon>Neoptera</taxon>
        <taxon>Paraneoptera</taxon>
        <taxon>Hemiptera</taxon>
        <taxon>Sternorrhyncha</taxon>
        <taxon>Psylloidea</taxon>
        <taxon>Psyllidae</taxon>
        <taxon>Diaphorininae</taxon>
        <taxon>Diaphorina</taxon>
    </lineage>
</organism>
<dbReference type="Pfam" id="PF00047">
    <property type="entry name" value="ig"/>
    <property type="match status" value="1"/>
</dbReference>
<keyword evidence="1" id="KW-0732">Signal</keyword>
<reference evidence="4" key="1">
    <citation type="submission" date="2025-08" db="UniProtKB">
        <authorList>
            <consortium name="RefSeq"/>
        </authorList>
    </citation>
    <scope>IDENTIFICATION</scope>
</reference>
<sequence>MNHLSVNLAVMCIWMSLQFVISFEEWWVSYDVVGSLLGSNVTLECHTRVNRYSNHWEYNRKVENKRQFQYWAFQQKIILPSMDTDKYYYNYTEYQDDPLEYKTTMRLQIKNLKPEDFGTYRCISQPGVQGQTTQEIQLFEIPAPNSMTTDSSVIINRAGEVNVLLNIN</sequence>
<dbReference type="Gene3D" id="2.60.40.10">
    <property type="entry name" value="Immunoglobulins"/>
    <property type="match status" value="1"/>
</dbReference>
<dbReference type="GeneID" id="103517069"/>
<dbReference type="AlphaFoldDB" id="A0A1S3DET6"/>
<dbReference type="PROSITE" id="PS50835">
    <property type="entry name" value="IG_LIKE"/>
    <property type="match status" value="1"/>
</dbReference>
<dbReference type="OrthoDB" id="5843172at2759"/>
<evidence type="ECO:0000313" key="4">
    <source>
        <dbReference type="RefSeq" id="XP_008480301.1"/>
    </source>
</evidence>
<dbReference type="KEGG" id="dci:103517069"/>
<evidence type="ECO:0000259" key="2">
    <source>
        <dbReference type="PROSITE" id="PS50835"/>
    </source>
</evidence>
<dbReference type="RefSeq" id="XP_008480301.1">
    <property type="nucleotide sequence ID" value="XM_008482079.3"/>
</dbReference>
<gene>
    <name evidence="4" type="primary">LOC103517069</name>
</gene>
<accession>A0A1S3DET6</accession>
<keyword evidence="3" id="KW-1185">Reference proteome</keyword>